<dbReference type="KEGG" id="char:122132939"/>
<dbReference type="Pfam" id="PF08742">
    <property type="entry name" value="C8"/>
    <property type="match status" value="1"/>
</dbReference>
<dbReference type="InterPro" id="IPR050780">
    <property type="entry name" value="Mucin_vWF_Thrombospondin_sf"/>
</dbReference>
<evidence type="ECO:0000313" key="5">
    <source>
        <dbReference type="RefSeq" id="XP_042563874.1"/>
    </source>
</evidence>
<dbReference type="AlphaFoldDB" id="A0A8M1KQB1"/>
<keyword evidence="2" id="KW-0325">Glycoprotein</keyword>
<dbReference type="PANTHER" id="PTHR11339:SF408">
    <property type="entry name" value="MUCIN-5B"/>
    <property type="match status" value="1"/>
</dbReference>
<dbReference type="InterPro" id="IPR014853">
    <property type="entry name" value="VWF/SSPO/ZAN-like_Cys-rich_dom"/>
</dbReference>
<dbReference type="OrthoDB" id="160294at2759"/>
<dbReference type="RefSeq" id="XP_042563874.1">
    <property type="nucleotide sequence ID" value="XM_042707940.1"/>
</dbReference>
<keyword evidence="4" id="KW-1185">Reference proteome</keyword>
<dbReference type="GeneID" id="122132939"/>
<proteinExistence type="predicted"/>
<evidence type="ECO:0000313" key="4">
    <source>
        <dbReference type="Proteomes" id="UP000515152"/>
    </source>
</evidence>
<dbReference type="Proteomes" id="UP000515152">
    <property type="component" value="Chromosome 6"/>
</dbReference>
<evidence type="ECO:0000256" key="2">
    <source>
        <dbReference type="ARBA" id="ARBA00023180"/>
    </source>
</evidence>
<name>A0A8M1KQB1_CLUHA</name>
<gene>
    <name evidence="5" type="primary">LOC122132939</name>
</gene>
<sequence length="192" mass="20973">MGIYLVIEASNGLILIWDKKTSMFIKLSPEFNGRVCGLCGNYDGNTNNDFTTRSQEVVIDALTFGNSWKFSSSCPESTVAVSPCANNPYRQSWAQRQCSIITSSVFSSCHSQVDPSNYYDACVSDSCACDSGGDCECFCTAVAAYAAACNEAGACVAWRTPRICRKSPIPWRHNRADHYLKINRITGNINGA</sequence>
<dbReference type="GO" id="GO:0005615">
    <property type="term" value="C:extracellular space"/>
    <property type="evidence" value="ECO:0007669"/>
    <property type="project" value="TreeGrafter"/>
</dbReference>
<accession>A0A8M1KQB1</accession>
<feature type="domain" description="VWFD" evidence="3">
    <location>
        <begin position="1"/>
        <end position="75"/>
    </location>
</feature>
<protein>
    <submittedName>
        <fullName evidence="5">Mucin-2-like</fullName>
    </submittedName>
</protein>
<dbReference type="PROSITE" id="PS51233">
    <property type="entry name" value="VWFD"/>
    <property type="match status" value="1"/>
</dbReference>
<evidence type="ECO:0000256" key="1">
    <source>
        <dbReference type="ARBA" id="ARBA00023157"/>
    </source>
</evidence>
<reference evidence="5" key="1">
    <citation type="submission" date="2025-08" db="UniProtKB">
        <authorList>
            <consortium name="RefSeq"/>
        </authorList>
    </citation>
    <scope>IDENTIFICATION</scope>
</reference>
<dbReference type="GO" id="GO:0031012">
    <property type="term" value="C:extracellular matrix"/>
    <property type="evidence" value="ECO:0007669"/>
    <property type="project" value="TreeGrafter"/>
</dbReference>
<dbReference type="PANTHER" id="PTHR11339">
    <property type="entry name" value="EXTRACELLULAR MATRIX GLYCOPROTEIN RELATED"/>
    <property type="match status" value="1"/>
</dbReference>
<keyword evidence="1" id="KW-1015">Disulfide bond</keyword>
<dbReference type="Pfam" id="PF00094">
    <property type="entry name" value="VWD"/>
    <property type="match status" value="1"/>
</dbReference>
<dbReference type="InterPro" id="IPR001846">
    <property type="entry name" value="VWF_type-D"/>
</dbReference>
<organism evidence="4 5">
    <name type="scientific">Clupea harengus</name>
    <name type="common">Atlantic herring</name>
    <dbReference type="NCBI Taxonomy" id="7950"/>
    <lineage>
        <taxon>Eukaryota</taxon>
        <taxon>Metazoa</taxon>
        <taxon>Chordata</taxon>
        <taxon>Craniata</taxon>
        <taxon>Vertebrata</taxon>
        <taxon>Euteleostomi</taxon>
        <taxon>Actinopterygii</taxon>
        <taxon>Neopterygii</taxon>
        <taxon>Teleostei</taxon>
        <taxon>Clupei</taxon>
        <taxon>Clupeiformes</taxon>
        <taxon>Clupeoidei</taxon>
        <taxon>Clupeidae</taxon>
        <taxon>Clupea</taxon>
    </lineage>
</organism>
<evidence type="ECO:0000259" key="3">
    <source>
        <dbReference type="PROSITE" id="PS51233"/>
    </source>
</evidence>
<dbReference type="SMART" id="SM00832">
    <property type="entry name" value="C8"/>
    <property type="match status" value="1"/>
</dbReference>